<dbReference type="SMART" id="SM00434">
    <property type="entry name" value="TOP4c"/>
    <property type="match status" value="1"/>
</dbReference>
<feature type="region of interest" description="Disordered" evidence="7">
    <location>
        <begin position="902"/>
        <end position="994"/>
    </location>
</feature>
<dbReference type="Gene3D" id="3.90.199.10">
    <property type="entry name" value="Topoisomerase II, domain 5"/>
    <property type="match status" value="1"/>
</dbReference>
<keyword evidence="3 6" id="KW-0799">Topoisomerase</keyword>
<dbReference type="AlphaFoldDB" id="G5H8C9"/>
<comment type="catalytic activity">
    <reaction evidence="1 6">
        <text>ATP-dependent breakage, passage and rejoining of double-stranded DNA.</text>
        <dbReference type="EC" id="5.6.2.2"/>
    </reaction>
</comment>
<evidence type="ECO:0000256" key="6">
    <source>
        <dbReference type="PROSITE-ProRule" id="PRU01384"/>
    </source>
</evidence>
<dbReference type="InterPro" id="IPR013758">
    <property type="entry name" value="Topo_IIA_A/C_ab"/>
</dbReference>
<comment type="caution">
    <text evidence="9">The sequence shown here is derived from an EMBL/GenBank/DDBJ whole genome shotgun (WGS) entry which is preliminary data.</text>
</comment>
<dbReference type="Gene3D" id="1.10.268.10">
    <property type="entry name" value="Topoisomerase, domain 3"/>
    <property type="match status" value="1"/>
</dbReference>
<dbReference type="Proteomes" id="UP000006008">
    <property type="component" value="Unassembled WGS sequence"/>
</dbReference>
<feature type="domain" description="Topo IIA-type catalytic" evidence="8">
    <location>
        <begin position="117"/>
        <end position="560"/>
    </location>
</feature>
<evidence type="ECO:0000256" key="1">
    <source>
        <dbReference type="ARBA" id="ARBA00000185"/>
    </source>
</evidence>
<name>G5H8C9_9BACT</name>
<evidence type="ECO:0000256" key="3">
    <source>
        <dbReference type="ARBA" id="ARBA00023029"/>
    </source>
</evidence>
<organism evidence="9 10">
    <name type="scientific">Alistipes indistinctus YIT 12060</name>
    <dbReference type="NCBI Taxonomy" id="742725"/>
    <lineage>
        <taxon>Bacteria</taxon>
        <taxon>Pseudomonadati</taxon>
        <taxon>Bacteroidota</taxon>
        <taxon>Bacteroidia</taxon>
        <taxon>Bacteroidales</taxon>
        <taxon>Rikenellaceae</taxon>
        <taxon>Alistipes</taxon>
    </lineage>
</organism>
<feature type="active site" description="O-(5'-phospho-DNA)-tyrosine intermediate" evidence="6">
    <location>
        <position position="198"/>
    </location>
</feature>
<dbReference type="HOGENOM" id="CLU_015760_0_0_10"/>
<dbReference type="eggNOG" id="COG0188">
    <property type="taxonomic scope" value="Bacteria"/>
</dbReference>
<protein>
    <recommendedName>
        <fullName evidence="8">Topo IIA-type catalytic domain-containing protein</fullName>
    </recommendedName>
</protein>
<dbReference type="InterPro" id="IPR013757">
    <property type="entry name" value="Topo_IIA_A_a_sf"/>
</dbReference>
<keyword evidence="4 6" id="KW-0238">DNA-binding</keyword>
<evidence type="ECO:0000313" key="10">
    <source>
        <dbReference type="Proteomes" id="UP000006008"/>
    </source>
</evidence>
<feature type="compositionally biased region" description="Basic and acidic residues" evidence="7">
    <location>
        <begin position="904"/>
        <end position="919"/>
    </location>
</feature>
<dbReference type="GO" id="GO:0003918">
    <property type="term" value="F:DNA topoisomerase type II (double strand cut, ATP-hydrolyzing) activity"/>
    <property type="evidence" value="ECO:0007669"/>
    <property type="project" value="UniProtKB-EC"/>
</dbReference>
<dbReference type="PROSITE" id="PS52040">
    <property type="entry name" value="TOPO_IIA"/>
    <property type="match status" value="1"/>
</dbReference>
<dbReference type="GO" id="GO:0005524">
    <property type="term" value="F:ATP binding"/>
    <property type="evidence" value="ECO:0007669"/>
    <property type="project" value="InterPro"/>
</dbReference>
<dbReference type="GO" id="GO:0003677">
    <property type="term" value="F:DNA binding"/>
    <property type="evidence" value="ECO:0007669"/>
    <property type="project" value="UniProtKB-UniRule"/>
</dbReference>
<evidence type="ECO:0000313" key="9">
    <source>
        <dbReference type="EMBL" id="EHB92324.1"/>
    </source>
</evidence>
<feature type="compositionally biased region" description="Basic and acidic residues" evidence="7">
    <location>
        <begin position="1"/>
        <end position="14"/>
    </location>
</feature>
<dbReference type="GO" id="GO:0005737">
    <property type="term" value="C:cytoplasm"/>
    <property type="evidence" value="ECO:0007669"/>
    <property type="project" value="TreeGrafter"/>
</dbReference>
<dbReference type="NCBIfam" id="NF007209">
    <property type="entry name" value="PRK09631.1"/>
    <property type="match status" value="1"/>
</dbReference>
<dbReference type="Pfam" id="PF00521">
    <property type="entry name" value="DNA_topoisoIV"/>
    <property type="match status" value="1"/>
</dbReference>
<feature type="region of interest" description="Disordered" evidence="7">
    <location>
        <begin position="1"/>
        <end position="57"/>
    </location>
</feature>
<evidence type="ECO:0000256" key="5">
    <source>
        <dbReference type="ARBA" id="ARBA00023235"/>
    </source>
</evidence>
<dbReference type="PANTHER" id="PTHR43493:SF5">
    <property type="entry name" value="DNA GYRASE SUBUNIT A, CHLOROPLASTIC_MITOCHONDRIAL"/>
    <property type="match status" value="1"/>
</dbReference>
<evidence type="ECO:0000259" key="8">
    <source>
        <dbReference type="PROSITE" id="PS52040"/>
    </source>
</evidence>
<dbReference type="PANTHER" id="PTHR43493">
    <property type="entry name" value="DNA GYRASE/TOPOISOMERASE SUBUNIT A"/>
    <property type="match status" value="1"/>
</dbReference>
<dbReference type="RefSeq" id="WP_009133995.1">
    <property type="nucleotide sequence ID" value="NZ_CP102250.1"/>
</dbReference>
<keyword evidence="5 6" id="KW-0413">Isomerase</keyword>
<dbReference type="InterPro" id="IPR002205">
    <property type="entry name" value="Topo_IIA_dom_A"/>
</dbReference>
<feature type="compositionally biased region" description="Polar residues" evidence="7">
    <location>
        <begin position="965"/>
        <end position="981"/>
    </location>
</feature>
<evidence type="ECO:0000256" key="7">
    <source>
        <dbReference type="SAM" id="MobiDB-lite"/>
    </source>
</evidence>
<evidence type="ECO:0000256" key="4">
    <source>
        <dbReference type="ARBA" id="ARBA00023125"/>
    </source>
</evidence>
<dbReference type="Gene3D" id="3.30.1360.40">
    <property type="match status" value="1"/>
</dbReference>
<evidence type="ECO:0000256" key="2">
    <source>
        <dbReference type="ARBA" id="ARBA00008263"/>
    </source>
</evidence>
<dbReference type="GeneID" id="92815782"/>
<comment type="similarity">
    <text evidence="2">Belongs to the type II topoisomerase GyrA/ParC subunit family.</text>
</comment>
<dbReference type="STRING" id="742725.HMPREF9450_01189"/>
<dbReference type="GO" id="GO:0009330">
    <property type="term" value="C:DNA topoisomerase type II (double strand cut, ATP-hydrolyzing) complex"/>
    <property type="evidence" value="ECO:0007669"/>
    <property type="project" value="TreeGrafter"/>
</dbReference>
<dbReference type="InterPro" id="IPR050220">
    <property type="entry name" value="Type_II_DNA_Topoisomerases"/>
</dbReference>
<dbReference type="EMBL" id="ADLD01000011">
    <property type="protein sequence ID" value="EHB92324.1"/>
    <property type="molecule type" value="Genomic_DNA"/>
</dbReference>
<dbReference type="PATRIC" id="fig|742725.3.peg.1260"/>
<keyword evidence="10" id="KW-1185">Reference proteome</keyword>
<sequence>MNDELNDKIDRDVPAGDGGHPSRAGEPAGHPVDREADGTVSEESVRAGEQNKQDVEKLTVEEEAAVAEEMTDKEIRSASEGKFGRLTGEEAGRKKLTGMYKEWFLDYASYVILERAVPHVEDGLKPVQRRILHAMKKLDDGRYNKVANIIGSTMQYHPHGDASIGDALVQLGQKELLIDCQGNWGNILTGDGAAAPRYIEARLSKFALDVVFSPKITEWMLSYDGRNQEPVTLPLKFPLLLAQGVEGIAVGLASKILPHNFNELLDACVAYLRGEEFELYPDFPTGGMADVTRYNDGLRGGAVKVRARINKIDKRTLAITEIPFGTTTESIKESIIKANDKGKIKIKKVDDNTSDRVEIIIHVSNDESSDKTIDALYAFSDCEVSISPNACVIMDDKPHFMGVREILCRCVDHTRELLKAELNIRLGELEQDWHMSSLEKIFIEEKIFHDIEECTTWESVLETIDKGLDPFKPRLRREVTQEDIIRLTEIKIKRISKFDSFKADEHIRGVERDIKEVKHNLETLTEFTIAHFTRIKEKYGKGRERKTELREFDSIEATKVVVANAKLYVDREEGFFGIGPAMRKDEFVCDCSDIDDVIVITKEGKYIITKVSDKAFFAKNIYYIGVFKRNDERTIYNVLYRDGRTGPLMMKRCAIKGITRDREYDITKGTAKSEILYMSVNPNGEAEVLKIYFKPRPRLKKLIVDLNFGELAIKGRQSQGNLFSRYAIHKIVLKERGASTLAGQNVWYDDEIRRLNTDGRGELLGEFVGDDRLIVMNARGQYYTTLYDLGLHFPEDTIRVAKYDPQRIYSVAYYDGEQQYYYIKRFTAEQSDKMQNFVDETPGTVMKAISRDRYPQLEVTYGGPHAGRPAERIDVDAFIGVKSHRARGKRITTLTVDRVAFVEPLDKGPEEPGDGRNDSDVDEMPGGGAPVSSGSGDDSGMRNVPGVSDVSATAVDEARRAGSAAQGNGRPQETAAASVSQRPPKPVQPAKGYVAGESVEFDIAAEDEEQGEQSQMELF</sequence>
<proteinExistence type="inferred from homology"/>
<dbReference type="GO" id="GO:0006265">
    <property type="term" value="P:DNA topological change"/>
    <property type="evidence" value="ECO:0007669"/>
    <property type="project" value="UniProtKB-UniRule"/>
</dbReference>
<gene>
    <name evidence="9" type="ORF">HMPREF9450_01189</name>
</gene>
<accession>G5H8C9</accession>
<dbReference type="NCBIfam" id="NF009397">
    <property type="entry name" value="PRK12758.1"/>
    <property type="match status" value="1"/>
</dbReference>
<reference evidence="9 10" key="1">
    <citation type="submission" date="2011-08" db="EMBL/GenBank/DDBJ databases">
        <title>The Genome Sequence of Alistipes indistinctus YIT 12060.</title>
        <authorList>
            <consortium name="The Broad Institute Genome Sequencing Platform"/>
            <person name="Earl A."/>
            <person name="Ward D."/>
            <person name="Feldgarden M."/>
            <person name="Gevers D."/>
            <person name="Morotomi M."/>
            <person name="Young S.K."/>
            <person name="Zeng Q."/>
            <person name="Gargeya S."/>
            <person name="Fitzgerald M."/>
            <person name="Haas B."/>
            <person name="Abouelleil A."/>
            <person name="Alvarado L."/>
            <person name="Arachchi H.M."/>
            <person name="Berlin A."/>
            <person name="Brown A."/>
            <person name="Chapman S.B."/>
            <person name="Chen Z."/>
            <person name="Dunbar C."/>
            <person name="Freedman E."/>
            <person name="Gearin G."/>
            <person name="Gellesch M."/>
            <person name="Goldberg J."/>
            <person name="Griggs A."/>
            <person name="Gujja S."/>
            <person name="Heiman D."/>
            <person name="Howarth C."/>
            <person name="Larson L."/>
            <person name="Lui A."/>
            <person name="MacDonald P.J.P."/>
            <person name="Montmayeur A."/>
            <person name="Murphy C."/>
            <person name="Neiman D."/>
            <person name="Pearson M."/>
            <person name="Priest M."/>
            <person name="Roberts A."/>
            <person name="Saif S."/>
            <person name="Shea T."/>
            <person name="Shenoy N."/>
            <person name="Sisk P."/>
            <person name="Stolte C."/>
            <person name="Sykes S."/>
            <person name="Wortman J."/>
            <person name="Nusbaum C."/>
            <person name="Birren B."/>
        </authorList>
    </citation>
    <scope>NUCLEOTIDE SEQUENCE [LARGE SCALE GENOMIC DNA]</scope>
    <source>
        <strain evidence="9 10">YIT 12060</strain>
    </source>
</reference>
<dbReference type="InterPro" id="IPR013760">
    <property type="entry name" value="Topo_IIA-like_dom_sf"/>
</dbReference>
<dbReference type="SUPFAM" id="SSF56719">
    <property type="entry name" value="Type II DNA topoisomerase"/>
    <property type="match status" value="1"/>
</dbReference>
<feature type="compositionally biased region" description="Basic and acidic residues" evidence="7">
    <location>
        <begin position="31"/>
        <end position="57"/>
    </location>
</feature>